<keyword evidence="2" id="KW-0378">Hydrolase</keyword>
<dbReference type="InterPro" id="IPR005311">
    <property type="entry name" value="PBP_dimer"/>
</dbReference>
<evidence type="ECO:0000256" key="2">
    <source>
        <dbReference type="ARBA" id="ARBA00022645"/>
    </source>
</evidence>
<keyword evidence="4" id="KW-0812">Transmembrane</keyword>
<protein>
    <submittedName>
        <fullName evidence="7">Stage V sporulation protein D</fullName>
    </submittedName>
</protein>
<comment type="subcellular location">
    <subcellularLocation>
        <location evidence="1">Membrane</location>
    </subcellularLocation>
</comment>
<dbReference type="PANTHER" id="PTHR30627">
    <property type="entry name" value="PEPTIDOGLYCAN D,D-TRANSPEPTIDASE"/>
    <property type="match status" value="1"/>
</dbReference>
<gene>
    <name evidence="7" type="ORF">MBAV_002167</name>
</gene>
<dbReference type="InterPro" id="IPR001460">
    <property type="entry name" value="PCN-bd_Tpept"/>
</dbReference>
<dbReference type="InterPro" id="IPR050515">
    <property type="entry name" value="Beta-lactam/transpept"/>
</dbReference>
<keyword evidence="2" id="KW-0645">Protease</keyword>
<name>A0A0F3GUM6_9BACT</name>
<dbReference type="InterPro" id="IPR036138">
    <property type="entry name" value="PBP_dimer_sf"/>
</dbReference>
<dbReference type="GO" id="GO:0071555">
    <property type="term" value="P:cell wall organization"/>
    <property type="evidence" value="ECO:0007669"/>
    <property type="project" value="TreeGrafter"/>
</dbReference>
<evidence type="ECO:0000256" key="1">
    <source>
        <dbReference type="ARBA" id="ARBA00004370"/>
    </source>
</evidence>
<proteinExistence type="predicted"/>
<comment type="caution">
    <text evidence="7">The sequence shown here is derived from an EMBL/GenBank/DDBJ whole genome shotgun (WGS) entry which is preliminary data.</text>
</comment>
<keyword evidence="8" id="KW-1185">Reference proteome</keyword>
<feature type="domain" description="Penicillin-binding protein dimerisation" evidence="6">
    <location>
        <begin position="50"/>
        <end position="194"/>
    </location>
</feature>
<dbReference type="SUPFAM" id="SSF56519">
    <property type="entry name" value="Penicillin binding protein dimerisation domain"/>
    <property type="match status" value="1"/>
</dbReference>
<dbReference type="Gene3D" id="3.90.1310.10">
    <property type="entry name" value="Penicillin-binding protein 2a (Domain 2)"/>
    <property type="match status" value="1"/>
</dbReference>
<reference evidence="7 8" key="1">
    <citation type="submission" date="2015-02" db="EMBL/GenBank/DDBJ databases">
        <title>Single-cell genomics of uncultivated deep-branching MTB reveals a conserved set of magnetosome genes.</title>
        <authorList>
            <person name="Kolinko S."/>
            <person name="Richter M."/>
            <person name="Glockner F.O."/>
            <person name="Brachmann A."/>
            <person name="Schuler D."/>
        </authorList>
    </citation>
    <scope>NUCLEOTIDE SEQUENCE [LARGE SCALE GENOMIC DNA]</scope>
    <source>
        <strain evidence="7">TM-1</strain>
    </source>
</reference>
<evidence type="ECO:0000259" key="6">
    <source>
        <dbReference type="Pfam" id="PF03717"/>
    </source>
</evidence>
<evidence type="ECO:0000313" key="8">
    <source>
        <dbReference type="Proteomes" id="UP000033423"/>
    </source>
</evidence>
<keyword evidence="3 4" id="KW-0472">Membrane</keyword>
<dbReference type="Gene3D" id="3.40.710.10">
    <property type="entry name" value="DD-peptidase/beta-lactamase superfamily"/>
    <property type="match status" value="1"/>
</dbReference>
<dbReference type="GO" id="GO:0008658">
    <property type="term" value="F:penicillin binding"/>
    <property type="evidence" value="ECO:0007669"/>
    <property type="project" value="InterPro"/>
</dbReference>
<dbReference type="AlphaFoldDB" id="A0A0F3GUM6"/>
<dbReference type="Gene3D" id="3.30.450.330">
    <property type="match status" value="1"/>
</dbReference>
<feature type="transmembrane region" description="Helical" evidence="4">
    <location>
        <begin position="7"/>
        <end position="26"/>
    </location>
</feature>
<dbReference type="PATRIC" id="fig|29290.4.peg.2884"/>
<dbReference type="GO" id="GO:0005886">
    <property type="term" value="C:plasma membrane"/>
    <property type="evidence" value="ECO:0007669"/>
    <property type="project" value="TreeGrafter"/>
</dbReference>
<accession>A0A0F3GUM6</accession>
<keyword evidence="4" id="KW-1133">Transmembrane helix</keyword>
<keyword evidence="2" id="KW-0121">Carboxypeptidase</keyword>
<evidence type="ECO:0000313" key="7">
    <source>
        <dbReference type="EMBL" id="KJU85640.1"/>
    </source>
</evidence>
<dbReference type="GO" id="GO:0004180">
    <property type="term" value="F:carboxypeptidase activity"/>
    <property type="evidence" value="ECO:0007669"/>
    <property type="project" value="UniProtKB-KW"/>
</dbReference>
<dbReference type="SUPFAM" id="SSF56601">
    <property type="entry name" value="beta-lactamase/transpeptidase-like"/>
    <property type="match status" value="1"/>
</dbReference>
<feature type="domain" description="Penicillin-binding protein transpeptidase" evidence="5">
    <location>
        <begin position="236"/>
        <end position="428"/>
    </location>
</feature>
<organism evidence="7 8">
    <name type="scientific">Candidatus Magnetobacterium bavaricum</name>
    <dbReference type="NCBI Taxonomy" id="29290"/>
    <lineage>
        <taxon>Bacteria</taxon>
        <taxon>Pseudomonadati</taxon>
        <taxon>Nitrospirota</taxon>
        <taxon>Thermodesulfovibrionia</taxon>
        <taxon>Thermodesulfovibrionales</taxon>
        <taxon>Candidatus Magnetobacteriaceae</taxon>
        <taxon>Candidatus Magnetobacterium</taxon>
    </lineage>
</organism>
<dbReference type="InterPro" id="IPR012338">
    <property type="entry name" value="Beta-lactam/transpept-like"/>
</dbReference>
<evidence type="ECO:0000256" key="3">
    <source>
        <dbReference type="ARBA" id="ARBA00023136"/>
    </source>
</evidence>
<evidence type="ECO:0000259" key="5">
    <source>
        <dbReference type="Pfam" id="PF00905"/>
    </source>
</evidence>
<dbReference type="PANTHER" id="PTHR30627:SF1">
    <property type="entry name" value="PEPTIDOGLYCAN D,D-TRANSPEPTIDASE FTSI"/>
    <property type="match status" value="1"/>
</dbReference>
<dbReference type="Pfam" id="PF03717">
    <property type="entry name" value="PBP_dimer"/>
    <property type="match status" value="1"/>
</dbReference>
<dbReference type="Pfam" id="PF00905">
    <property type="entry name" value="Transpeptidase"/>
    <property type="match status" value="1"/>
</dbReference>
<dbReference type="EMBL" id="LACI01000934">
    <property type="protein sequence ID" value="KJU85640.1"/>
    <property type="molecule type" value="Genomic_DNA"/>
</dbReference>
<evidence type="ECO:0000256" key="4">
    <source>
        <dbReference type="SAM" id="Phobius"/>
    </source>
</evidence>
<sequence>MLNGRRNILVYVMIFIGFSAIVVRLFDLMVIKHERFARKSVTQSTTELSIEVRRGMILNRLGRRLAVNLEHSSVYLDRLNYTPDEKKLYQMAQIINVDYDNLMRAIKGDKGFVWIKRKLPLEDTAKIEQLKFNGIGFLPEPKRSYTMGPLASHIIGYVDIDNRGLEGIEAQYNNDLTKSGGKYSVERDARGNIFYTSNENEITGNSIILTIDQGLQYIVETELDTAIDKWKASAATAIMLDPHTGEVLALANRPTFDPNSPARHNPSDRRNRAITDVYEPGSTFKIVTATGVLEEKLVRPDELIDCQGGSIEVGRKKIKDAHPHGILTFMEVIQKSSNVGTIKLAQRLGKQRLYNYIKKFGFGEKTGMDLPGEIPGWARKPEKWSGTSIGAVPIGQEIATTPLQVLIAYSIIANGGYAVYPHIVKEVITPPGWSCLPPPS</sequence>
<dbReference type="Gene3D" id="1.10.150.770">
    <property type="match status" value="1"/>
</dbReference>
<dbReference type="Proteomes" id="UP000033423">
    <property type="component" value="Unassembled WGS sequence"/>
</dbReference>